<evidence type="ECO:0000313" key="3">
    <source>
        <dbReference type="Proteomes" id="UP000477911"/>
    </source>
</evidence>
<feature type="domain" description="Dienelactone hydrolase" evidence="1">
    <location>
        <begin position="16"/>
        <end position="218"/>
    </location>
</feature>
<keyword evidence="2" id="KW-0378">Hydrolase</keyword>
<dbReference type="EMBL" id="WUMU01000023">
    <property type="protein sequence ID" value="MXN20022.1"/>
    <property type="molecule type" value="Genomic_DNA"/>
</dbReference>
<organism evidence="2 3">
    <name type="scientific">Pseudooceanicola albus</name>
    <dbReference type="NCBI Taxonomy" id="2692189"/>
    <lineage>
        <taxon>Bacteria</taxon>
        <taxon>Pseudomonadati</taxon>
        <taxon>Pseudomonadota</taxon>
        <taxon>Alphaproteobacteria</taxon>
        <taxon>Rhodobacterales</taxon>
        <taxon>Paracoccaceae</taxon>
        <taxon>Pseudooceanicola</taxon>
    </lineage>
</organism>
<evidence type="ECO:0000313" key="2">
    <source>
        <dbReference type="EMBL" id="MXN20022.1"/>
    </source>
</evidence>
<gene>
    <name evidence="2" type="ORF">GR170_19480</name>
</gene>
<protein>
    <submittedName>
        <fullName evidence="2">Dienelactone hydrolase family protein</fullName>
    </submittedName>
</protein>
<dbReference type="Pfam" id="PF01738">
    <property type="entry name" value="DLH"/>
    <property type="match status" value="1"/>
</dbReference>
<sequence>MMIRLTADDGHSLGCWIAAPEGPRRGGLVLLQEIFGLTDQLKEVATRYAALGYDVAIPALFDRVRRDLVIPFDDIDTARAAMLETGTDSALTDIDAAVQHLRRRGGRVAVLGFCWGGGLALAAAQRLEIAGAVSFYGTRLGQLLDQPLTTPFQGHFGLSDDHTPVDLVTRLAETWPDQAEVFFYEAGHAFANERRPEMFLPQAAALAHARAETFLEKVLS</sequence>
<accession>A0A6L7G8P1</accession>
<dbReference type="PANTHER" id="PTHR46623">
    <property type="entry name" value="CARBOXYMETHYLENEBUTENOLIDASE-RELATED"/>
    <property type="match status" value="1"/>
</dbReference>
<dbReference type="Gene3D" id="3.40.50.1820">
    <property type="entry name" value="alpha/beta hydrolase"/>
    <property type="match status" value="1"/>
</dbReference>
<dbReference type="SUPFAM" id="SSF53474">
    <property type="entry name" value="alpha/beta-Hydrolases"/>
    <property type="match status" value="1"/>
</dbReference>
<name>A0A6L7G8P1_9RHOB</name>
<comment type="caution">
    <text evidence="2">The sequence shown here is derived from an EMBL/GenBank/DDBJ whole genome shotgun (WGS) entry which is preliminary data.</text>
</comment>
<dbReference type="PANTHER" id="PTHR46623:SF6">
    <property type="entry name" value="ALPHA_BETA-HYDROLASES SUPERFAMILY PROTEIN"/>
    <property type="match status" value="1"/>
</dbReference>
<dbReference type="GO" id="GO:0016787">
    <property type="term" value="F:hydrolase activity"/>
    <property type="evidence" value="ECO:0007669"/>
    <property type="project" value="UniProtKB-KW"/>
</dbReference>
<keyword evidence="3" id="KW-1185">Reference proteome</keyword>
<dbReference type="AlphaFoldDB" id="A0A6L7G8P1"/>
<evidence type="ECO:0000259" key="1">
    <source>
        <dbReference type="Pfam" id="PF01738"/>
    </source>
</evidence>
<dbReference type="InterPro" id="IPR029058">
    <property type="entry name" value="AB_hydrolase_fold"/>
</dbReference>
<dbReference type="RefSeq" id="WP_160896148.1">
    <property type="nucleotide sequence ID" value="NZ_WUMU01000023.1"/>
</dbReference>
<proteinExistence type="predicted"/>
<dbReference type="Proteomes" id="UP000477911">
    <property type="component" value="Unassembled WGS sequence"/>
</dbReference>
<reference evidence="2 3" key="1">
    <citation type="submission" date="2019-12" db="EMBL/GenBank/DDBJ databases">
        <authorList>
            <person name="Li M."/>
        </authorList>
    </citation>
    <scope>NUCLEOTIDE SEQUENCE [LARGE SCALE GENOMIC DNA]</scope>
    <source>
        <strain evidence="2 3">GBMRC 2024</strain>
    </source>
</reference>
<dbReference type="InterPro" id="IPR051049">
    <property type="entry name" value="Dienelactone_hydrolase-like"/>
</dbReference>
<dbReference type="InterPro" id="IPR002925">
    <property type="entry name" value="Dienelactn_hydro"/>
</dbReference>